<dbReference type="PANTHER" id="PTHR22589">
    <property type="entry name" value="CARNITINE O-ACYLTRANSFERASE"/>
    <property type="match status" value="1"/>
</dbReference>
<dbReference type="GO" id="GO:0008292">
    <property type="term" value="P:acetylcholine biosynthetic process"/>
    <property type="evidence" value="ECO:0007669"/>
    <property type="project" value="TreeGrafter"/>
</dbReference>
<organism evidence="10 11">
    <name type="scientific">Paralvinella palmiformis</name>
    <dbReference type="NCBI Taxonomy" id="53620"/>
    <lineage>
        <taxon>Eukaryota</taxon>
        <taxon>Metazoa</taxon>
        <taxon>Spiralia</taxon>
        <taxon>Lophotrochozoa</taxon>
        <taxon>Annelida</taxon>
        <taxon>Polychaeta</taxon>
        <taxon>Sedentaria</taxon>
        <taxon>Canalipalpata</taxon>
        <taxon>Terebellida</taxon>
        <taxon>Terebelliformia</taxon>
        <taxon>Alvinellidae</taxon>
        <taxon>Paralvinella</taxon>
    </lineage>
</organism>
<evidence type="ECO:0000256" key="4">
    <source>
        <dbReference type="ARBA" id="ARBA00023315"/>
    </source>
</evidence>
<dbReference type="GO" id="GO:0005737">
    <property type="term" value="C:cytoplasm"/>
    <property type="evidence" value="ECO:0007669"/>
    <property type="project" value="TreeGrafter"/>
</dbReference>
<keyword evidence="11" id="KW-1185">Reference proteome</keyword>
<reference evidence="10" key="1">
    <citation type="journal article" date="2023" name="Mol. Biol. Evol.">
        <title>Third-Generation Sequencing Reveals the Adaptive Role of the Epigenome in Three Deep-Sea Polychaetes.</title>
        <authorList>
            <person name="Perez M."/>
            <person name="Aroh O."/>
            <person name="Sun Y."/>
            <person name="Lan Y."/>
            <person name="Juniper S.K."/>
            <person name="Young C.R."/>
            <person name="Angers B."/>
            <person name="Qian P.Y."/>
        </authorList>
    </citation>
    <scope>NUCLEOTIDE SEQUENCE</scope>
    <source>
        <strain evidence="10">P08H-3</strain>
    </source>
</reference>
<dbReference type="GO" id="GO:0007274">
    <property type="term" value="P:neuromuscular synaptic transmission"/>
    <property type="evidence" value="ECO:0007669"/>
    <property type="project" value="TreeGrafter"/>
</dbReference>
<dbReference type="PROSITE" id="PS00439">
    <property type="entry name" value="ACYLTRANSF_C_1"/>
    <property type="match status" value="1"/>
</dbReference>
<accession>A0AAD9NGN8</accession>
<dbReference type="InterPro" id="IPR042231">
    <property type="entry name" value="Cho/carn_acyl_trans_2"/>
</dbReference>
<dbReference type="PROSITE" id="PS00440">
    <property type="entry name" value="ACYLTRANSF_C_2"/>
    <property type="match status" value="1"/>
</dbReference>
<evidence type="ECO:0000313" key="10">
    <source>
        <dbReference type="EMBL" id="KAK2169375.1"/>
    </source>
</evidence>
<keyword evidence="4 8" id="KW-0012">Acyltransferase</keyword>
<name>A0AAD9NGN8_9ANNE</name>
<dbReference type="SUPFAM" id="SSF52777">
    <property type="entry name" value="CoA-dependent acyltransferases"/>
    <property type="match status" value="2"/>
</dbReference>
<dbReference type="GO" id="GO:0045202">
    <property type="term" value="C:synapse"/>
    <property type="evidence" value="ECO:0007669"/>
    <property type="project" value="GOC"/>
</dbReference>
<comment type="similarity">
    <text evidence="1 8">Belongs to the carnitine/choline acetyltransferase family.</text>
</comment>
<protein>
    <recommendedName>
        <fullName evidence="6">Choline O-acetyltransferase</fullName>
        <ecNumber evidence="5">2.3.1.6</ecNumber>
    </recommendedName>
</protein>
<dbReference type="InterPro" id="IPR000542">
    <property type="entry name" value="Carn_acyl_trans"/>
</dbReference>
<keyword evidence="2 8" id="KW-0808">Transferase</keyword>
<dbReference type="EC" id="2.3.1.6" evidence="5"/>
<dbReference type="EMBL" id="JAODUP010000010">
    <property type="protein sequence ID" value="KAK2169375.1"/>
    <property type="molecule type" value="Genomic_DNA"/>
</dbReference>
<feature type="domain" description="Choline/carnitine acyltransferase" evidence="9">
    <location>
        <begin position="16"/>
        <end position="607"/>
    </location>
</feature>
<evidence type="ECO:0000256" key="8">
    <source>
        <dbReference type="RuleBase" id="RU003801"/>
    </source>
</evidence>
<sequence length="667" mass="76212">MIYVCLIDHQKPLPRLPVPTLDETLKKYLHSIKAVVSAEQYKRTNRLVEEFGKPDGLGTKLHEELLKFARTKDNWVYNLWLEDMYLLNKLPLPINSNPGMVLPRMSFEDSSEQLRFAARLLSAVLDYKVIIDSHALPIDRARSREKGQPLCMEQYYRLFNSYRLPGIEKDTLVVSSSESLSPQPQHIIVAYRNQFFVLDVVVNNTRLSNDNMYAQLRRIVRSVEECEEPEEPVGILTAARRDRWARARGTLMEEDSVNRDSLDLIERCIFILCLDEMVPASKNHHVPTQTSNIRDDTSMAKQMLHGHGSKYNTCNRWFDKTMQFVIGEDGSCGLCYEHSPAEGIAVTQLIEHLLKYMEEVKKRKLERMQSMCDLPYPKKLRWKVNQDLKREILTIQSETDRMIANTDLYVLRYDKYGKNFPKQINMSPDAYMQLALQLTYYRIHNCLVSTYESASIRRFRAGRVDNIRACTEEALNWAKAMTAGNQLSADEKMTLLRNAIKKQTEILVQTILGYGIDNHLLGLRQMAVELGIEKPEIFKDESYNRANHFTLSTSQVPSSLDTLTCYGPVVPDGYGACYNLQPDFIVVCVSSFLSCGATKSEVFGRQLAMTLDEMHDLCMRIGNSSDQTAGVRGDSAIQTKAKALGKTHTADISSQLLTSTHRQKVVT</sequence>
<proteinExistence type="inferred from homology"/>
<evidence type="ECO:0000256" key="3">
    <source>
        <dbReference type="ARBA" id="ARBA00022979"/>
    </source>
</evidence>
<keyword evidence="3" id="KW-0530">Neurotransmitter biosynthesis</keyword>
<evidence type="ECO:0000259" key="9">
    <source>
        <dbReference type="Pfam" id="PF00755"/>
    </source>
</evidence>
<comment type="caution">
    <text evidence="10">The sequence shown here is derived from an EMBL/GenBank/DDBJ whole genome shotgun (WGS) entry which is preliminary data.</text>
</comment>
<evidence type="ECO:0000256" key="1">
    <source>
        <dbReference type="ARBA" id="ARBA00005232"/>
    </source>
</evidence>
<dbReference type="Pfam" id="PF00755">
    <property type="entry name" value="Carn_acyltransf"/>
    <property type="match status" value="1"/>
</dbReference>
<dbReference type="Gene3D" id="3.30.559.70">
    <property type="entry name" value="Choline/Carnitine o-acyltransferase, domain 2"/>
    <property type="match status" value="1"/>
</dbReference>
<dbReference type="GO" id="GO:0043005">
    <property type="term" value="C:neuron projection"/>
    <property type="evidence" value="ECO:0007669"/>
    <property type="project" value="TreeGrafter"/>
</dbReference>
<dbReference type="GO" id="GO:0004102">
    <property type="term" value="F:choline O-acetyltransferase activity"/>
    <property type="evidence" value="ECO:0007669"/>
    <property type="project" value="UniProtKB-EC"/>
</dbReference>
<gene>
    <name evidence="10" type="ORF">LSH36_10g01024</name>
</gene>
<evidence type="ECO:0000256" key="6">
    <source>
        <dbReference type="ARBA" id="ARBA00040495"/>
    </source>
</evidence>
<evidence type="ECO:0000256" key="2">
    <source>
        <dbReference type="ARBA" id="ARBA00022679"/>
    </source>
</evidence>
<dbReference type="AlphaFoldDB" id="A0AAD9NGN8"/>
<feature type="active site" description="Proton acceptor" evidence="7">
    <location>
        <position position="338"/>
    </location>
</feature>
<evidence type="ECO:0000256" key="7">
    <source>
        <dbReference type="PIRSR" id="PIRSR600542-1"/>
    </source>
</evidence>
<evidence type="ECO:0000313" key="11">
    <source>
        <dbReference type="Proteomes" id="UP001208570"/>
    </source>
</evidence>
<evidence type="ECO:0000256" key="5">
    <source>
        <dbReference type="ARBA" id="ARBA00039091"/>
    </source>
</evidence>
<dbReference type="InterPro" id="IPR023213">
    <property type="entry name" value="CAT-like_dom_sf"/>
</dbReference>
<dbReference type="Proteomes" id="UP001208570">
    <property type="component" value="Unassembled WGS sequence"/>
</dbReference>
<dbReference type="InterPro" id="IPR039551">
    <property type="entry name" value="Cho/carn_acyl_trans"/>
</dbReference>
<dbReference type="Gene3D" id="3.30.559.10">
    <property type="entry name" value="Chloramphenicol acetyltransferase-like domain"/>
    <property type="match status" value="1"/>
</dbReference>
<dbReference type="PANTHER" id="PTHR22589:SF14">
    <property type="entry name" value="CHOLINE O-ACETYLTRANSFERASE"/>
    <property type="match status" value="1"/>
</dbReference>